<dbReference type="PANTHER" id="PTHR44086:SF13">
    <property type="entry name" value="THIOSULFATE SULFURTRANSFERASE PSPE"/>
    <property type="match status" value="1"/>
</dbReference>
<keyword evidence="1" id="KW-0472">Membrane</keyword>
<keyword evidence="3" id="KW-0808">Transferase</keyword>
<dbReference type="Gene3D" id="6.10.140.1340">
    <property type="match status" value="1"/>
</dbReference>
<dbReference type="InterPro" id="IPR021309">
    <property type="entry name" value="YgaP-like_TM"/>
</dbReference>
<accession>A0A542ZL27</accession>
<evidence type="ECO:0000256" key="1">
    <source>
        <dbReference type="SAM" id="Phobius"/>
    </source>
</evidence>
<gene>
    <name evidence="3" type="ORF">FB474_2459</name>
</gene>
<dbReference type="EMBL" id="VFOQ01000001">
    <property type="protein sequence ID" value="TQL61054.1"/>
    <property type="molecule type" value="Genomic_DNA"/>
</dbReference>
<evidence type="ECO:0000313" key="3">
    <source>
        <dbReference type="EMBL" id="TQL61054.1"/>
    </source>
</evidence>
<evidence type="ECO:0000313" key="4">
    <source>
        <dbReference type="Proteomes" id="UP000319514"/>
    </source>
</evidence>
<name>A0A542ZL27_9MICO</name>
<feature type="transmembrane region" description="Helical" evidence="1">
    <location>
        <begin position="125"/>
        <end position="143"/>
    </location>
</feature>
<keyword evidence="1" id="KW-0812">Transmembrane</keyword>
<dbReference type="RefSeq" id="WP_141788886.1">
    <property type="nucleotide sequence ID" value="NZ_BAAAKX010000001.1"/>
</dbReference>
<dbReference type="Proteomes" id="UP000319514">
    <property type="component" value="Unassembled WGS sequence"/>
</dbReference>
<feature type="domain" description="Rhodanese" evidence="2">
    <location>
        <begin position="24"/>
        <end position="114"/>
    </location>
</feature>
<dbReference type="CDD" id="cd00158">
    <property type="entry name" value="RHOD"/>
    <property type="match status" value="1"/>
</dbReference>
<keyword evidence="4" id="KW-1185">Reference proteome</keyword>
<dbReference type="PANTHER" id="PTHR44086">
    <property type="entry name" value="THIOSULFATE SULFURTRANSFERASE RDL2, MITOCHONDRIAL-RELATED"/>
    <property type="match status" value="1"/>
</dbReference>
<proteinExistence type="predicted"/>
<dbReference type="PROSITE" id="PS50206">
    <property type="entry name" value="RHODANESE_3"/>
    <property type="match status" value="1"/>
</dbReference>
<dbReference type="OrthoDB" id="9800872at2"/>
<dbReference type="InterPro" id="IPR001763">
    <property type="entry name" value="Rhodanese-like_dom"/>
</dbReference>
<comment type="caution">
    <text evidence="3">The sequence shown here is derived from an EMBL/GenBank/DDBJ whole genome shotgun (WGS) entry which is preliminary data.</text>
</comment>
<evidence type="ECO:0000259" key="2">
    <source>
        <dbReference type="PROSITE" id="PS50206"/>
    </source>
</evidence>
<sequence>MTLTPTRTKPTRITPEELRDWMAAPDAPRVLDVRSAAEFSSSHVAGSYNVPLDLLREHRHELREHLDEDVVLICRSGARASQAETLLAEVGLPNLHVLDGGVLAWEQAGEPLIRGRAPWDLERQVRLVAGSLVLGGVLASIVWPPARWLSGAVGGGLAFAAVTNSCAMGMLLSRLPYNRDTSTDLDSVLTALSDHPAA</sequence>
<protein>
    <submittedName>
        <fullName evidence="3">Rhodanese-related sulfurtransferase</fullName>
    </submittedName>
</protein>
<organism evidence="3 4">
    <name type="scientific">Oryzihumus leptocrescens</name>
    <dbReference type="NCBI Taxonomy" id="297536"/>
    <lineage>
        <taxon>Bacteria</taxon>
        <taxon>Bacillati</taxon>
        <taxon>Actinomycetota</taxon>
        <taxon>Actinomycetes</taxon>
        <taxon>Micrococcales</taxon>
        <taxon>Intrasporangiaceae</taxon>
        <taxon>Oryzihumus</taxon>
    </lineage>
</organism>
<dbReference type="SUPFAM" id="SSF52821">
    <property type="entry name" value="Rhodanese/Cell cycle control phosphatase"/>
    <property type="match status" value="1"/>
</dbReference>
<dbReference type="Pfam" id="PF00581">
    <property type="entry name" value="Rhodanese"/>
    <property type="match status" value="1"/>
</dbReference>
<dbReference type="SMART" id="SM00450">
    <property type="entry name" value="RHOD"/>
    <property type="match status" value="1"/>
</dbReference>
<dbReference type="InterPro" id="IPR036873">
    <property type="entry name" value="Rhodanese-like_dom_sf"/>
</dbReference>
<dbReference type="AlphaFoldDB" id="A0A542ZL27"/>
<dbReference type="GO" id="GO:0004792">
    <property type="term" value="F:thiosulfate-cyanide sulfurtransferase activity"/>
    <property type="evidence" value="ECO:0007669"/>
    <property type="project" value="TreeGrafter"/>
</dbReference>
<feature type="transmembrane region" description="Helical" evidence="1">
    <location>
        <begin position="149"/>
        <end position="172"/>
    </location>
</feature>
<reference evidence="3 4" key="1">
    <citation type="submission" date="2019-06" db="EMBL/GenBank/DDBJ databases">
        <title>Sequencing the genomes of 1000 actinobacteria strains.</title>
        <authorList>
            <person name="Klenk H.-P."/>
        </authorList>
    </citation>
    <scope>NUCLEOTIDE SEQUENCE [LARGE SCALE GENOMIC DNA]</scope>
    <source>
        <strain evidence="3 4">DSM 18082</strain>
    </source>
</reference>
<dbReference type="Gene3D" id="3.40.250.10">
    <property type="entry name" value="Rhodanese-like domain"/>
    <property type="match status" value="1"/>
</dbReference>
<dbReference type="Pfam" id="PF11127">
    <property type="entry name" value="YgaP-like_TM"/>
    <property type="match status" value="1"/>
</dbReference>
<keyword evidence="1" id="KW-1133">Transmembrane helix</keyword>